<evidence type="ECO:0000256" key="3">
    <source>
        <dbReference type="ARBA" id="ARBA00022452"/>
    </source>
</evidence>
<keyword evidence="9 10" id="KW-0998">Cell outer membrane</keyword>
<accession>A0ABY5RKX0</accession>
<evidence type="ECO:0000256" key="9">
    <source>
        <dbReference type="ARBA" id="ARBA00023237"/>
    </source>
</evidence>
<keyword evidence="5 10" id="KW-0732">Signal</keyword>
<dbReference type="InterPro" id="IPR003684">
    <property type="entry name" value="Porin_alphabac"/>
</dbReference>
<dbReference type="EMBL" id="CP102845">
    <property type="protein sequence ID" value="UVF17850.1"/>
    <property type="molecule type" value="Genomic_DNA"/>
</dbReference>
<evidence type="ECO:0000313" key="11">
    <source>
        <dbReference type="EMBL" id="UVF17850.1"/>
    </source>
</evidence>
<keyword evidence="4 10" id="KW-0812">Transmembrane</keyword>
<keyword evidence="12" id="KW-1185">Reference proteome</keyword>
<gene>
    <name evidence="11" type="ORF">HPT29_015110</name>
</gene>
<dbReference type="Pfam" id="PF02530">
    <property type="entry name" value="Porin_2"/>
    <property type="match status" value="1"/>
</dbReference>
<protein>
    <recommendedName>
        <fullName evidence="10">Porin</fullName>
    </recommendedName>
</protein>
<evidence type="ECO:0000256" key="5">
    <source>
        <dbReference type="ARBA" id="ARBA00022729"/>
    </source>
</evidence>
<keyword evidence="6 10" id="KW-0406">Ion transport</keyword>
<comment type="similarity">
    <text evidence="1 10">Belongs to the alphaproteobacteria porin family.</text>
</comment>
<organism evidence="11 12">
    <name type="scientific">Microvirga terrae</name>
    <dbReference type="NCBI Taxonomy" id="2740529"/>
    <lineage>
        <taxon>Bacteria</taxon>
        <taxon>Pseudomonadati</taxon>
        <taxon>Pseudomonadota</taxon>
        <taxon>Alphaproteobacteria</taxon>
        <taxon>Hyphomicrobiales</taxon>
        <taxon>Methylobacteriaceae</taxon>
        <taxon>Microvirga</taxon>
    </lineage>
</organism>
<comment type="subcellular location">
    <subcellularLocation>
        <location evidence="10">Cell outer membrane</location>
        <topology evidence="10">Multi-pass membrane protein</topology>
    </subcellularLocation>
</comment>
<keyword evidence="3 10" id="KW-1134">Transmembrane beta strand</keyword>
<proteinExistence type="inferred from homology"/>
<evidence type="ECO:0000256" key="6">
    <source>
        <dbReference type="ARBA" id="ARBA00023065"/>
    </source>
</evidence>
<reference evidence="11" key="1">
    <citation type="submission" date="2022-08" db="EMBL/GenBank/DDBJ databases">
        <title>Microvirga terrae sp. nov., isolated from soil.</title>
        <authorList>
            <person name="Kim K.H."/>
            <person name="Seo Y.L."/>
            <person name="Kim J.M."/>
            <person name="Lee J.K."/>
            <person name="Han D.M."/>
            <person name="Jeon C.O."/>
        </authorList>
    </citation>
    <scope>NUCLEOTIDE SEQUENCE</scope>
    <source>
        <strain evidence="11">R24</strain>
    </source>
</reference>
<evidence type="ECO:0000256" key="8">
    <source>
        <dbReference type="ARBA" id="ARBA00023136"/>
    </source>
</evidence>
<comment type="function">
    <text evidence="10">Forms passive diffusion pores that allow small molecular weight hydrophilic materials across the outer membrane.</text>
</comment>
<evidence type="ECO:0000256" key="2">
    <source>
        <dbReference type="ARBA" id="ARBA00022448"/>
    </source>
</evidence>
<name>A0ABY5RKX0_9HYPH</name>
<dbReference type="PROSITE" id="PS51257">
    <property type="entry name" value="PROKAR_LIPOPROTEIN"/>
    <property type="match status" value="1"/>
</dbReference>
<evidence type="ECO:0000256" key="7">
    <source>
        <dbReference type="ARBA" id="ARBA00023114"/>
    </source>
</evidence>
<comment type="domain">
    <text evidence="10">Consists of 16-stranded beta-barrel sheets, with large surface-exposed loops, that form a transmembrane pore at the center of each barrel. The pore is partially ocluded by a peptide loop that folds into the pore lumen.</text>
</comment>
<evidence type="ECO:0000313" key="12">
    <source>
        <dbReference type="Proteomes" id="UP001017257"/>
    </source>
</evidence>
<keyword evidence="2 10" id="KW-0813">Transport</keyword>
<dbReference type="RefSeq" id="WP_173948177.1">
    <property type="nucleotide sequence ID" value="NZ_CP102845.1"/>
</dbReference>
<keyword evidence="7 10" id="KW-0626">Porin</keyword>
<evidence type="ECO:0000256" key="10">
    <source>
        <dbReference type="RuleBase" id="RU364005"/>
    </source>
</evidence>
<keyword evidence="8 10" id="KW-0472">Membrane</keyword>
<evidence type="ECO:0000256" key="1">
    <source>
        <dbReference type="ARBA" id="ARBA00009521"/>
    </source>
</evidence>
<feature type="signal peptide" evidence="10">
    <location>
        <begin position="1"/>
        <end position="21"/>
    </location>
</feature>
<evidence type="ECO:0000256" key="4">
    <source>
        <dbReference type="ARBA" id="ARBA00022692"/>
    </source>
</evidence>
<feature type="chain" id="PRO_5044953145" description="Porin" evidence="10">
    <location>
        <begin position="22"/>
        <end position="94"/>
    </location>
</feature>
<dbReference type="Proteomes" id="UP001017257">
    <property type="component" value="Chromosome"/>
</dbReference>
<sequence length="94" mass="9933">MTRCALAVLFFSLAPTSLPLAATACPPGFAMLQASDTCVRVSGRVRAETSVGSSRARSADSYGTHAGGRVQLDVRKQTEYGPARAFISVGNERR</sequence>